<accession>A0A7T7HJZ9</accession>
<dbReference type="AlphaFoldDB" id="A0A7T7HJZ9"/>
<reference evidence="3 4" key="1">
    <citation type="submission" date="2020-12" db="EMBL/GenBank/DDBJ databases">
        <authorList>
            <person name="Zheng R.K."/>
            <person name="Sun C.M."/>
        </authorList>
    </citation>
    <scope>NUCLEOTIDE SEQUENCE [LARGE SCALE GENOMIC DNA]</scope>
    <source>
        <strain evidence="3 4">ZRK001</strain>
    </source>
</reference>
<dbReference type="PANTHER" id="PTHR13847">
    <property type="entry name" value="SARCOSINE DEHYDROGENASE-RELATED"/>
    <property type="match status" value="1"/>
</dbReference>
<dbReference type="EMBL" id="CP066786">
    <property type="protein sequence ID" value="QQM30568.1"/>
    <property type="molecule type" value="Genomic_DNA"/>
</dbReference>
<evidence type="ECO:0000256" key="1">
    <source>
        <dbReference type="ARBA" id="ARBA00023002"/>
    </source>
</evidence>
<dbReference type="Proteomes" id="UP000596083">
    <property type="component" value="Chromosome"/>
</dbReference>
<dbReference type="InterPro" id="IPR006076">
    <property type="entry name" value="FAD-dep_OxRdtase"/>
</dbReference>
<sequence length="419" mass="45221">MKDESGADAVVIGGGIVGCMAARYLVEAGRRVTILERSAIAAGSSAGNAGILAFPEIVPIPSPGITWKAPGWLLDPLGPLTIRPGYAARLAPWFWHFWRASSKRNFERGLTVQAALMRLAAAEFEAVRKDERLAAFVVNTGTLDLYDSEKSFLAAAPDWERKRAAGFDFHRVGRREIETLQPGLASRFEHAIYSDDGLQVADPAGFTRALAESLQEDGATIAIGEAVAIEPTEAGACIRLADGGTMDARTVVVACGAWSKRLAKSLGETVPLDTERGYNTTLPASAFPLRRQLYFNDHSFVVTPLSSGIRVGGAVEFGGLDLPANFKRADMLLRLAKRFMPGLETEGGERWMGFRPSMPDCLPVIDRSKAAPNVLYAFGHGHLGLTQSAATGRLIAELAAQQKPSVNLEHLRFDRFSGR</sequence>
<protein>
    <submittedName>
        <fullName evidence="3">FAD-binding oxidoreductase</fullName>
    </submittedName>
</protein>
<dbReference type="PANTHER" id="PTHR13847:SF289">
    <property type="entry name" value="GLYCINE OXIDASE"/>
    <property type="match status" value="1"/>
</dbReference>
<evidence type="ECO:0000259" key="2">
    <source>
        <dbReference type="Pfam" id="PF01266"/>
    </source>
</evidence>
<feature type="domain" description="FAD dependent oxidoreductase" evidence="2">
    <location>
        <begin position="8"/>
        <end position="398"/>
    </location>
</feature>
<dbReference type="Pfam" id="PF01266">
    <property type="entry name" value="DAO"/>
    <property type="match status" value="1"/>
</dbReference>
<dbReference type="SUPFAM" id="SSF54373">
    <property type="entry name" value="FAD-linked reductases, C-terminal domain"/>
    <property type="match status" value="1"/>
</dbReference>
<dbReference type="Gene3D" id="3.30.9.10">
    <property type="entry name" value="D-Amino Acid Oxidase, subunit A, domain 2"/>
    <property type="match status" value="1"/>
</dbReference>
<dbReference type="GO" id="GO:0016491">
    <property type="term" value="F:oxidoreductase activity"/>
    <property type="evidence" value="ECO:0007669"/>
    <property type="project" value="UniProtKB-KW"/>
</dbReference>
<name>A0A7T7HJZ9_9HYPH</name>
<evidence type="ECO:0000313" key="3">
    <source>
        <dbReference type="EMBL" id="QQM30568.1"/>
    </source>
</evidence>
<evidence type="ECO:0000313" key="4">
    <source>
        <dbReference type="Proteomes" id="UP000596083"/>
    </source>
</evidence>
<dbReference type="SUPFAM" id="SSF51905">
    <property type="entry name" value="FAD/NAD(P)-binding domain"/>
    <property type="match status" value="1"/>
</dbReference>
<proteinExistence type="predicted"/>
<organism evidence="3 4">
    <name type="scientific">Martelella lutilitoris</name>
    <dbReference type="NCBI Taxonomy" id="2583532"/>
    <lineage>
        <taxon>Bacteria</taxon>
        <taxon>Pseudomonadati</taxon>
        <taxon>Pseudomonadota</taxon>
        <taxon>Alphaproteobacteria</taxon>
        <taxon>Hyphomicrobiales</taxon>
        <taxon>Aurantimonadaceae</taxon>
        <taxon>Martelella</taxon>
    </lineage>
</organism>
<dbReference type="InterPro" id="IPR036188">
    <property type="entry name" value="FAD/NAD-bd_sf"/>
</dbReference>
<gene>
    <name evidence="3" type="ORF">JET14_20375</name>
</gene>
<dbReference type="RefSeq" id="WP_200336059.1">
    <property type="nucleotide sequence ID" value="NZ_CP066786.1"/>
</dbReference>
<keyword evidence="1" id="KW-0560">Oxidoreductase</keyword>
<dbReference type="KEGG" id="mlut:JET14_20375"/>
<dbReference type="Gene3D" id="3.50.50.60">
    <property type="entry name" value="FAD/NAD(P)-binding domain"/>
    <property type="match status" value="2"/>
</dbReference>
<dbReference type="PROSITE" id="PS51257">
    <property type="entry name" value="PROKAR_LIPOPROTEIN"/>
    <property type="match status" value="1"/>
</dbReference>
<dbReference type="GO" id="GO:0005737">
    <property type="term" value="C:cytoplasm"/>
    <property type="evidence" value="ECO:0007669"/>
    <property type="project" value="TreeGrafter"/>
</dbReference>